<comment type="caution">
    <text evidence="10">The sequence shown here is derived from an EMBL/GenBank/DDBJ whole genome shotgun (WGS) entry which is preliminary data.</text>
</comment>
<accession>A0A1J4Y2L0</accession>
<dbReference type="InterPro" id="IPR036925">
    <property type="entry name" value="TIF_IF2_dom3_sf"/>
</dbReference>
<dbReference type="Gene3D" id="3.40.50.300">
    <property type="entry name" value="P-loop containing nucleotide triphosphate hydrolases"/>
    <property type="match status" value="1"/>
</dbReference>
<feature type="domain" description="Tr-type G" evidence="9">
    <location>
        <begin position="13"/>
        <end position="181"/>
    </location>
</feature>
<dbReference type="FunFam" id="3.40.50.300:FF:000019">
    <property type="entry name" value="Translation initiation factor IF-2"/>
    <property type="match status" value="1"/>
</dbReference>
<dbReference type="Pfam" id="PF00009">
    <property type="entry name" value="GTP_EFTU"/>
    <property type="match status" value="1"/>
</dbReference>
<evidence type="ECO:0000256" key="1">
    <source>
        <dbReference type="ARBA" id="ARBA00007733"/>
    </source>
</evidence>
<dbReference type="InterPro" id="IPR000178">
    <property type="entry name" value="TF_IF2_bacterial-like"/>
</dbReference>
<evidence type="ECO:0000256" key="4">
    <source>
        <dbReference type="ARBA" id="ARBA00022741"/>
    </source>
</evidence>
<dbReference type="AlphaFoldDB" id="A0A1J4Y2L0"/>
<dbReference type="NCBIfam" id="TIGR00487">
    <property type="entry name" value="IF-2"/>
    <property type="match status" value="1"/>
</dbReference>
<organism evidence="10 11">
    <name type="scientific">Candidatus Wolfebacteria bacterium CG1_02_39_135</name>
    <dbReference type="NCBI Taxonomy" id="1805425"/>
    <lineage>
        <taxon>Bacteria</taxon>
        <taxon>Candidatus Wolfeibacteriota</taxon>
    </lineage>
</organism>
<dbReference type="PROSITE" id="PS51722">
    <property type="entry name" value="G_TR_2"/>
    <property type="match status" value="1"/>
</dbReference>
<dbReference type="FunFam" id="3.40.50.10050:FF:000001">
    <property type="entry name" value="Translation initiation factor IF-2"/>
    <property type="match status" value="1"/>
</dbReference>
<keyword evidence="3 8" id="KW-0396">Initiation factor</keyword>
<dbReference type="Pfam" id="PF22042">
    <property type="entry name" value="EF-G_D2"/>
    <property type="match status" value="1"/>
</dbReference>
<evidence type="ECO:0000256" key="3">
    <source>
        <dbReference type="ARBA" id="ARBA00022540"/>
    </source>
</evidence>
<name>A0A1J4Y2L0_9BACT</name>
<dbReference type="Gene3D" id="2.40.30.10">
    <property type="entry name" value="Translation factors"/>
    <property type="match status" value="2"/>
</dbReference>
<dbReference type="CDD" id="cd01887">
    <property type="entry name" value="IF2_eIF5B"/>
    <property type="match status" value="1"/>
</dbReference>
<sequence>MATIANKSQNLLPRPPIVVILGHVDHGKTTLLSYIRKAKMPTEPGEITQSIGAYVITHNSKLITFIDTPGHEAFSKMRQRGAKVADLGILVVAADEGVKPQTKEAIGILNESETPFVVAINKIDKTNADIERVKQELMQAGVLLEGFGGNISWQAISAKTGEGINELLDLILLAAEMESLTYSPEAKAKGIIIESKMDSSRGLTAITIVKDGILKVGDEITTTSAAGKVKILEDFLGKRIDQLSPSSPALIIGFETLPQIGEEFFSGKIDLVEIHPPHNEIMWGVNPPQKEVGGQPVPSNTQAEKKINLILKADVSGSLEALSEIIKTIPNVKIISESVGDITDGDIKSAQNTGAVIVGFKTRVSKAAENLATAQSIKIITSEIIYELLKNLEDEFRAIEKPAVIGQLEILAVFDKKSGKRQVVGGRVIFGTFKNNLSVQIQRQDQGIGEGKIVNLQCQKQDVSQVSEGKECGLLFESDTIINTGDLLIY</sequence>
<dbReference type="STRING" id="1805425.AUJ30_00080"/>
<dbReference type="EMBL" id="MNWX01000002">
    <property type="protein sequence ID" value="OIO65921.1"/>
    <property type="molecule type" value="Genomic_DNA"/>
</dbReference>
<evidence type="ECO:0000259" key="9">
    <source>
        <dbReference type="PROSITE" id="PS51722"/>
    </source>
</evidence>
<keyword evidence="6" id="KW-0342">GTP-binding</keyword>
<dbReference type="NCBIfam" id="TIGR00231">
    <property type="entry name" value="small_GTP"/>
    <property type="match status" value="1"/>
</dbReference>
<dbReference type="PANTHER" id="PTHR43381">
    <property type="entry name" value="TRANSLATION INITIATION FACTOR IF-2-RELATED"/>
    <property type="match status" value="1"/>
</dbReference>
<dbReference type="InterPro" id="IPR053905">
    <property type="entry name" value="EF-G-like_DII"/>
</dbReference>
<dbReference type="SUPFAM" id="SSF50447">
    <property type="entry name" value="Translation proteins"/>
    <property type="match status" value="2"/>
</dbReference>
<comment type="similarity">
    <text evidence="1 8">Belongs to the TRAFAC class translation factor GTPase superfamily. Classic translation factor GTPase family. IF-2 subfamily.</text>
</comment>
<evidence type="ECO:0000256" key="7">
    <source>
        <dbReference type="NCBIfam" id="TIGR00487"/>
    </source>
</evidence>
<dbReference type="SUPFAM" id="SSF52540">
    <property type="entry name" value="P-loop containing nucleoside triphosphate hydrolases"/>
    <property type="match status" value="1"/>
</dbReference>
<dbReference type="InterPro" id="IPR000795">
    <property type="entry name" value="T_Tr_GTP-bd_dom"/>
</dbReference>
<dbReference type="Proteomes" id="UP000182693">
    <property type="component" value="Unassembled WGS sequence"/>
</dbReference>
<keyword evidence="5 8" id="KW-0648">Protein biosynthesis</keyword>
<keyword evidence="4" id="KW-0547">Nucleotide-binding</keyword>
<dbReference type="GO" id="GO:0005525">
    <property type="term" value="F:GTP binding"/>
    <property type="evidence" value="ECO:0007669"/>
    <property type="project" value="UniProtKB-KW"/>
</dbReference>
<dbReference type="InterPro" id="IPR005225">
    <property type="entry name" value="Small_GTP-bd"/>
</dbReference>
<dbReference type="GO" id="GO:0005737">
    <property type="term" value="C:cytoplasm"/>
    <property type="evidence" value="ECO:0007669"/>
    <property type="project" value="UniProtKB-UniRule"/>
</dbReference>
<dbReference type="InterPro" id="IPR023115">
    <property type="entry name" value="TIF_IF2_dom3"/>
</dbReference>
<dbReference type="Pfam" id="PF11987">
    <property type="entry name" value="IF-2"/>
    <property type="match status" value="1"/>
</dbReference>
<dbReference type="InterPro" id="IPR027417">
    <property type="entry name" value="P-loop_NTPase"/>
</dbReference>
<proteinExistence type="inferred from homology"/>
<reference evidence="10 11" key="1">
    <citation type="journal article" date="2016" name="Environ. Microbiol.">
        <title>Genomic resolution of a cold subsurface aquifer community provides metabolic insights for novel microbes adapted to high CO concentrations.</title>
        <authorList>
            <person name="Probst A.J."/>
            <person name="Castelle C.J."/>
            <person name="Singh A."/>
            <person name="Brown C.T."/>
            <person name="Anantharaman K."/>
            <person name="Sharon I."/>
            <person name="Hug L.A."/>
            <person name="Burstein D."/>
            <person name="Emerson J.B."/>
            <person name="Thomas B.C."/>
            <person name="Banfield J.F."/>
        </authorList>
    </citation>
    <scope>NUCLEOTIDE SEQUENCE [LARGE SCALE GENOMIC DNA]</scope>
    <source>
        <strain evidence="10">CG1_02_39_135</strain>
    </source>
</reference>
<dbReference type="SUPFAM" id="SSF52156">
    <property type="entry name" value="Initiation factor IF2/eIF5b, domain 3"/>
    <property type="match status" value="1"/>
</dbReference>
<protein>
    <recommendedName>
        <fullName evidence="2 7">Translation initiation factor IF-2</fullName>
    </recommendedName>
</protein>
<evidence type="ECO:0000256" key="5">
    <source>
        <dbReference type="ARBA" id="ARBA00022917"/>
    </source>
</evidence>
<dbReference type="Gene3D" id="3.40.50.10050">
    <property type="entry name" value="Translation initiation factor IF- 2, domain 3"/>
    <property type="match status" value="1"/>
</dbReference>
<dbReference type="InterPro" id="IPR015760">
    <property type="entry name" value="TIF_IF2"/>
</dbReference>
<dbReference type="InterPro" id="IPR009000">
    <property type="entry name" value="Transl_B-barrel_sf"/>
</dbReference>
<evidence type="ECO:0000256" key="6">
    <source>
        <dbReference type="ARBA" id="ARBA00023134"/>
    </source>
</evidence>
<evidence type="ECO:0000313" key="11">
    <source>
        <dbReference type="Proteomes" id="UP000182693"/>
    </source>
</evidence>
<dbReference type="GO" id="GO:0003924">
    <property type="term" value="F:GTPase activity"/>
    <property type="evidence" value="ECO:0007669"/>
    <property type="project" value="InterPro"/>
</dbReference>
<dbReference type="GO" id="GO:0003743">
    <property type="term" value="F:translation initiation factor activity"/>
    <property type="evidence" value="ECO:0007669"/>
    <property type="project" value="UniProtKB-UniRule"/>
</dbReference>
<dbReference type="PANTHER" id="PTHR43381:SF5">
    <property type="entry name" value="TR-TYPE G DOMAIN-CONTAINING PROTEIN"/>
    <property type="match status" value="1"/>
</dbReference>
<gene>
    <name evidence="10" type="ORF">AUJ30_00080</name>
</gene>
<evidence type="ECO:0000313" key="10">
    <source>
        <dbReference type="EMBL" id="OIO65921.1"/>
    </source>
</evidence>
<evidence type="ECO:0000256" key="2">
    <source>
        <dbReference type="ARBA" id="ARBA00020675"/>
    </source>
</evidence>
<comment type="function">
    <text evidence="8">One of the essential components for the initiation of protein synthesis. Protects formylmethionyl-tRNA from spontaneous hydrolysis and promotes its binding to the 30S ribosomal subunits. Also involved in the hydrolysis of GTP during the formation of the 70S ribosomal complex.</text>
</comment>
<evidence type="ECO:0000256" key="8">
    <source>
        <dbReference type="RuleBase" id="RU000644"/>
    </source>
</evidence>